<evidence type="ECO:0000313" key="3">
    <source>
        <dbReference type="Proteomes" id="UP000486602"/>
    </source>
</evidence>
<dbReference type="RefSeq" id="WP_163283021.1">
    <property type="nucleotide sequence ID" value="NZ_JAAGVY010000002.1"/>
</dbReference>
<feature type="domain" description="AbiEi antitoxin C-terminal" evidence="1">
    <location>
        <begin position="75"/>
        <end position="216"/>
    </location>
</feature>
<dbReference type="Proteomes" id="UP000486602">
    <property type="component" value="Unassembled WGS sequence"/>
</dbReference>
<gene>
    <name evidence="2" type="ORF">G3O08_02180</name>
</gene>
<dbReference type="InterPro" id="IPR018547">
    <property type="entry name" value="AbiEi_C"/>
</dbReference>
<accession>A0A7K3WKY8</accession>
<comment type="caution">
    <text evidence="2">The sequence shown here is derived from an EMBL/GenBank/DDBJ whole genome shotgun (WGS) entry which is preliminary data.</text>
</comment>
<keyword evidence="3" id="KW-1185">Reference proteome</keyword>
<dbReference type="AlphaFoldDB" id="A0A7K3WKY8"/>
<organism evidence="2 3">
    <name type="scientific">Cryomorpha ignava</name>
    <dbReference type="NCBI Taxonomy" id="101383"/>
    <lineage>
        <taxon>Bacteria</taxon>
        <taxon>Pseudomonadati</taxon>
        <taxon>Bacteroidota</taxon>
        <taxon>Flavobacteriia</taxon>
        <taxon>Flavobacteriales</taxon>
        <taxon>Cryomorphaceae</taxon>
        <taxon>Cryomorpha</taxon>
    </lineage>
</organism>
<reference evidence="2 3" key="1">
    <citation type="submission" date="2020-02" db="EMBL/GenBank/DDBJ databases">
        <title>Out from the shadows clarifying the taxonomy of the family Cryomorphaceae and related taxa by utilizing the GTDB taxonomic framework.</title>
        <authorList>
            <person name="Bowman J.P."/>
        </authorList>
    </citation>
    <scope>NUCLEOTIDE SEQUENCE [LARGE SCALE GENOMIC DNA]</scope>
    <source>
        <strain evidence="2 3">QSSC 1-22</strain>
    </source>
</reference>
<evidence type="ECO:0000259" key="1">
    <source>
        <dbReference type="Pfam" id="PF09407"/>
    </source>
</evidence>
<sequence length="266" mass="30942">MSLQKTYNSIENYLRKVQSKGRYTLTLNELTSKFDSSEKAILQNTFRLKSKNLLAQVRKEFYVILPPQYLERGMIPPTLFIGDLMEFLQREYYIGLLSAAALHGAGHQQPMQFQVMINKPPLRRIKNKKLDLHFYVKSKWRSEDIVEKITETGYIQVSSPSLTAFDLVRYHKKIGGLNRVIPILEDLVENIKPAELDRTARNQKAPDIQRLGYLLEQLGSKNLSFILYNKIEEKSLREIPISLSHKNRDGELNSKWNVIINTELDF</sequence>
<dbReference type="EMBL" id="JAAGVY010000002">
    <property type="protein sequence ID" value="NEN22310.1"/>
    <property type="molecule type" value="Genomic_DNA"/>
</dbReference>
<dbReference type="Pfam" id="PF09407">
    <property type="entry name" value="AbiEi_1"/>
    <property type="match status" value="1"/>
</dbReference>
<evidence type="ECO:0000313" key="2">
    <source>
        <dbReference type="EMBL" id="NEN22310.1"/>
    </source>
</evidence>
<protein>
    <recommendedName>
        <fullName evidence="1">AbiEi antitoxin C-terminal domain-containing protein</fullName>
    </recommendedName>
</protein>
<proteinExistence type="predicted"/>
<name>A0A7K3WKY8_9FLAO</name>